<name>A0AAX2AK68_9BACT</name>
<dbReference type="Pfam" id="PF00589">
    <property type="entry name" value="Phage_integrase"/>
    <property type="match status" value="1"/>
</dbReference>
<sequence>MPATVKPLTDTEIRKAKPKDKEYKLSDGNGLFLLVRKSGNKMWRFDFSYGGKRKSMSFGTYPLVSLKEARESRERAKEQLLKNINPITYKNSQKLEEGINLNFIVSKWLDLRKLNSSPATVTQNERILKNVTSTLGDFALKDIKRVDIISALQVVQKKGNIETAHRLFSLLDKIFKFAVTNEYVERNIIGDIDKSSILVKNSENHLPAITEPNEIKELLKDISTIQKKFKTDISTALILKIVPYVFVRSANIRLMRWKELDLEKGIWTISKKNMKVSTNNDFIFPLPTQAIQILKNVEIYSKNRSEFVFPSPYKNDRGVAGATLSDTLNKLGYKDKHTFHGFRSMFSTVCHDNMKSHGFNSDVIEACLAHKDRNAVRRAYNRESKFKYFEEKRELIQWYADWLDNIKLV</sequence>
<keyword evidence="3 5" id="KW-0238">DNA-binding</keyword>
<dbReference type="InterPro" id="IPR025166">
    <property type="entry name" value="Integrase_DNA_bind_dom"/>
</dbReference>
<dbReference type="GO" id="GO:0006310">
    <property type="term" value="P:DNA recombination"/>
    <property type="evidence" value="ECO:0007669"/>
    <property type="project" value="UniProtKB-KW"/>
</dbReference>
<evidence type="ECO:0000256" key="4">
    <source>
        <dbReference type="ARBA" id="ARBA00023172"/>
    </source>
</evidence>
<dbReference type="Gene3D" id="3.30.160.390">
    <property type="entry name" value="Integrase, DNA-binding domain"/>
    <property type="match status" value="1"/>
</dbReference>
<dbReference type="PANTHER" id="PTHR30629">
    <property type="entry name" value="PROPHAGE INTEGRASE"/>
    <property type="match status" value="1"/>
</dbReference>
<dbReference type="SUPFAM" id="SSF56349">
    <property type="entry name" value="DNA breaking-rejoining enzymes"/>
    <property type="match status" value="1"/>
</dbReference>
<evidence type="ECO:0000313" key="9">
    <source>
        <dbReference type="Proteomes" id="UP000290092"/>
    </source>
</evidence>
<dbReference type="AlphaFoldDB" id="A0AAX2AK68"/>
<dbReference type="Gene3D" id="1.10.150.130">
    <property type="match status" value="1"/>
</dbReference>
<keyword evidence="9" id="KW-1185">Reference proteome</keyword>
<dbReference type="PANTHER" id="PTHR30629:SF2">
    <property type="entry name" value="PROPHAGE INTEGRASE INTS-RELATED"/>
    <property type="match status" value="1"/>
</dbReference>
<dbReference type="EMBL" id="NXID01000009">
    <property type="protein sequence ID" value="RXK16393.1"/>
    <property type="molecule type" value="Genomic_DNA"/>
</dbReference>
<comment type="caution">
    <text evidence="8">The sequence shown here is derived from an EMBL/GenBank/DDBJ whole genome shotgun (WGS) entry which is preliminary data.</text>
</comment>
<keyword evidence="4" id="KW-0233">DNA recombination</keyword>
<evidence type="ECO:0000313" key="8">
    <source>
        <dbReference type="EMBL" id="RXK16393.1"/>
    </source>
</evidence>
<proteinExistence type="inferred from homology"/>
<feature type="domain" description="Core-binding (CB)" evidence="7">
    <location>
        <begin position="99"/>
        <end position="179"/>
    </location>
</feature>
<dbReference type="Proteomes" id="UP000290092">
    <property type="component" value="Unassembled WGS sequence"/>
</dbReference>
<dbReference type="InterPro" id="IPR011010">
    <property type="entry name" value="DNA_brk_join_enz"/>
</dbReference>
<dbReference type="InterPro" id="IPR002104">
    <property type="entry name" value="Integrase_catalytic"/>
</dbReference>
<dbReference type="CDD" id="cd00801">
    <property type="entry name" value="INT_P4_C"/>
    <property type="match status" value="1"/>
</dbReference>
<dbReference type="Pfam" id="PF13356">
    <property type="entry name" value="Arm-DNA-bind_3"/>
    <property type="match status" value="1"/>
</dbReference>
<dbReference type="GO" id="GO:0015074">
    <property type="term" value="P:DNA integration"/>
    <property type="evidence" value="ECO:0007669"/>
    <property type="project" value="UniProtKB-KW"/>
</dbReference>
<reference evidence="8 9" key="1">
    <citation type="submission" date="2017-09" db="EMBL/GenBank/DDBJ databases">
        <title>Genomics of the genus Arcobacter.</title>
        <authorList>
            <person name="Perez-Cataluna A."/>
            <person name="Figueras M.J."/>
            <person name="Salas-Masso N."/>
        </authorList>
    </citation>
    <scope>NUCLEOTIDE SEQUENCE [LARGE SCALE GENOMIC DNA]</scope>
    <source>
        <strain evidence="8 9">CECT 7386</strain>
    </source>
</reference>
<dbReference type="InterPro" id="IPR053876">
    <property type="entry name" value="Phage_int_M"/>
</dbReference>
<dbReference type="Gene3D" id="1.10.443.10">
    <property type="entry name" value="Intergrase catalytic core"/>
    <property type="match status" value="1"/>
</dbReference>
<keyword evidence="2" id="KW-0229">DNA integration</keyword>
<dbReference type="InterPro" id="IPR038488">
    <property type="entry name" value="Integrase_DNA-bd_sf"/>
</dbReference>
<comment type="similarity">
    <text evidence="1">Belongs to the 'phage' integrase family.</text>
</comment>
<evidence type="ECO:0000256" key="3">
    <source>
        <dbReference type="ARBA" id="ARBA00023125"/>
    </source>
</evidence>
<dbReference type="Pfam" id="PF22022">
    <property type="entry name" value="Phage_int_M"/>
    <property type="match status" value="1"/>
</dbReference>
<evidence type="ECO:0000256" key="2">
    <source>
        <dbReference type="ARBA" id="ARBA00022908"/>
    </source>
</evidence>
<dbReference type="PROSITE" id="PS51900">
    <property type="entry name" value="CB"/>
    <property type="match status" value="1"/>
</dbReference>
<gene>
    <name evidence="8" type="ORF">CP985_03585</name>
</gene>
<feature type="domain" description="Tyr recombinase" evidence="6">
    <location>
        <begin position="205"/>
        <end position="397"/>
    </location>
</feature>
<dbReference type="InterPro" id="IPR010998">
    <property type="entry name" value="Integrase_recombinase_N"/>
</dbReference>
<evidence type="ECO:0000256" key="1">
    <source>
        <dbReference type="ARBA" id="ARBA00008857"/>
    </source>
</evidence>
<dbReference type="InterPro" id="IPR013762">
    <property type="entry name" value="Integrase-like_cat_sf"/>
</dbReference>
<evidence type="ECO:0000256" key="5">
    <source>
        <dbReference type="PROSITE-ProRule" id="PRU01248"/>
    </source>
</evidence>
<protein>
    <submittedName>
        <fullName evidence="8">Integrase</fullName>
    </submittedName>
</protein>
<dbReference type="RefSeq" id="WP_114842652.1">
    <property type="nucleotide sequence ID" value="NZ_CP031219.1"/>
</dbReference>
<evidence type="ECO:0000259" key="6">
    <source>
        <dbReference type="PROSITE" id="PS51898"/>
    </source>
</evidence>
<dbReference type="PROSITE" id="PS51898">
    <property type="entry name" value="TYR_RECOMBINASE"/>
    <property type="match status" value="1"/>
</dbReference>
<evidence type="ECO:0000259" key="7">
    <source>
        <dbReference type="PROSITE" id="PS51900"/>
    </source>
</evidence>
<accession>A0AAX2AK68</accession>
<organism evidence="8 9">
    <name type="scientific">Malaciobacter mytili LMG 24559</name>
    <dbReference type="NCBI Taxonomy" id="1032238"/>
    <lineage>
        <taxon>Bacteria</taxon>
        <taxon>Pseudomonadati</taxon>
        <taxon>Campylobacterota</taxon>
        <taxon>Epsilonproteobacteria</taxon>
        <taxon>Campylobacterales</taxon>
        <taxon>Arcobacteraceae</taxon>
        <taxon>Malaciobacter</taxon>
    </lineage>
</organism>
<dbReference type="InterPro" id="IPR044068">
    <property type="entry name" value="CB"/>
</dbReference>
<dbReference type="InterPro" id="IPR050808">
    <property type="entry name" value="Phage_Integrase"/>
</dbReference>
<dbReference type="KEGG" id="amyt:AMYT_2282"/>
<dbReference type="GO" id="GO:0003677">
    <property type="term" value="F:DNA binding"/>
    <property type="evidence" value="ECO:0007669"/>
    <property type="project" value="UniProtKB-UniRule"/>
</dbReference>